<name>A0ACA9R0Q0_9GLOM</name>
<gene>
    <name evidence="1" type="ORF">DHETER_LOCUS15870</name>
</gene>
<evidence type="ECO:0000313" key="2">
    <source>
        <dbReference type="Proteomes" id="UP000789702"/>
    </source>
</evidence>
<sequence length="45" mass="5017">LDRNHNGNGAYMDLIKAFEEKEITVNVIKDLSESELIKLGVTKIG</sequence>
<evidence type="ECO:0000313" key="1">
    <source>
        <dbReference type="EMBL" id="CAG8771711.1"/>
    </source>
</evidence>
<dbReference type="Proteomes" id="UP000789702">
    <property type="component" value="Unassembled WGS sequence"/>
</dbReference>
<feature type="non-terminal residue" evidence="1">
    <location>
        <position position="1"/>
    </location>
</feature>
<keyword evidence="2" id="KW-1185">Reference proteome</keyword>
<comment type="caution">
    <text evidence="1">The sequence shown here is derived from an EMBL/GenBank/DDBJ whole genome shotgun (WGS) entry which is preliminary data.</text>
</comment>
<dbReference type="EMBL" id="CAJVPU010057242">
    <property type="protein sequence ID" value="CAG8771711.1"/>
    <property type="molecule type" value="Genomic_DNA"/>
</dbReference>
<proteinExistence type="predicted"/>
<organism evidence="1 2">
    <name type="scientific">Dentiscutata heterogama</name>
    <dbReference type="NCBI Taxonomy" id="1316150"/>
    <lineage>
        <taxon>Eukaryota</taxon>
        <taxon>Fungi</taxon>
        <taxon>Fungi incertae sedis</taxon>
        <taxon>Mucoromycota</taxon>
        <taxon>Glomeromycotina</taxon>
        <taxon>Glomeromycetes</taxon>
        <taxon>Diversisporales</taxon>
        <taxon>Gigasporaceae</taxon>
        <taxon>Dentiscutata</taxon>
    </lineage>
</organism>
<feature type="non-terminal residue" evidence="1">
    <location>
        <position position="45"/>
    </location>
</feature>
<accession>A0ACA9R0Q0</accession>
<protein>
    <submittedName>
        <fullName evidence="1">10567_t:CDS:1</fullName>
    </submittedName>
</protein>
<reference evidence="1" key="1">
    <citation type="submission" date="2021-06" db="EMBL/GenBank/DDBJ databases">
        <authorList>
            <person name="Kallberg Y."/>
            <person name="Tangrot J."/>
            <person name="Rosling A."/>
        </authorList>
    </citation>
    <scope>NUCLEOTIDE SEQUENCE</scope>
    <source>
        <strain evidence="1">IL203A</strain>
    </source>
</reference>